<organism evidence="8 9">
    <name type="scientific">Lupinus luteus</name>
    <name type="common">European yellow lupine</name>
    <dbReference type="NCBI Taxonomy" id="3873"/>
    <lineage>
        <taxon>Eukaryota</taxon>
        <taxon>Viridiplantae</taxon>
        <taxon>Streptophyta</taxon>
        <taxon>Embryophyta</taxon>
        <taxon>Tracheophyta</taxon>
        <taxon>Spermatophyta</taxon>
        <taxon>Magnoliopsida</taxon>
        <taxon>eudicotyledons</taxon>
        <taxon>Gunneridae</taxon>
        <taxon>Pentapetalae</taxon>
        <taxon>rosids</taxon>
        <taxon>fabids</taxon>
        <taxon>Fabales</taxon>
        <taxon>Fabaceae</taxon>
        <taxon>Papilionoideae</taxon>
        <taxon>50 kb inversion clade</taxon>
        <taxon>genistoids sensu lato</taxon>
        <taxon>core genistoids</taxon>
        <taxon>Genisteae</taxon>
        <taxon>Lupinus</taxon>
    </lineage>
</organism>
<dbReference type="EMBL" id="CAXHTB010000011">
    <property type="protein sequence ID" value="CAL0315243.1"/>
    <property type="molecule type" value="Genomic_DNA"/>
</dbReference>
<keyword evidence="6" id="KW-0408">Iron</keyword>
<dbReference type="AlphaFoldDB" id="A0AAV1X152"/>
<comment type="similarity">
    <text evidence="2">Belongs to the cytochrome P450 family.</text>
</comment>
<evidence type="ECO:0008006" key="10">
    <source>
        <dbReference type="Google" id="ProtNLM"/>
    </source>
</evidence>
<keyword evidence="3" id="KW-0349">Heme</keyword>
<evidence type="ECO:0000256" key="4">
    <source>
        <dbReference type="ARBA" id="ARBA00022723"/>
    </source>
</evidence>
<comment type="cofactor">
    <cofactor evidence="1">
        <name>heme</name>
        <dbReference type="ChEBI" id="CHEBI:30413"/>
    </cofactor>
</comment>
<reference evidence="8 9" key="1">
    <citation type="submission" date="2024-03" db="EMBL/GenBank/DDBJ databases">
        <authorList>
            <person name="Martinez-Hernandez J."/>
        </authorList>
    </citation>
    <scope>NUCLEOTIDE SEQUENCE [LARGE SCALE GENOMIC DNA]</scope>
</reference>
<protein>
    <recommendedName>
        <fullName evidence="10">Cytochrome P450</fullName>
    </recommendedName>
</protein>
<evidence type="ECO:0000313" key="9">
    <source>
        <dbReference type="Proteomes" id="UP001497480"/>
    </source>
</evidence>
<name>A0AAV1X152_LUPLU</name>
<evidence type="ECO:0000256" key="6">
    <source>
        <dbReference type="ARBA" id="ARBA00023004"/>
    </source>
</evidence>
<dbReference type="Pfam" id="PF00067">
    <property type="entry name" value="p450"/>
    <property type="match status" value="1"/>
</dbReference>
<sequence length="86" mass="9910">MVKEIDTMMSENECVEEMIFRGTDTVSILLEWILARMVLHPHIQAKAQKEIDQVIGNSSRHISDEDIPNLPYLQCIVKEALRLHPP</sequence>
<evidence type="ECO:0000256" key="7">
    <source>
        <dbReference type="ARBA" id="ARBA00023033"/>
    </source>
</evidence>
<dbReference type="Gene3D" id="1.10.630.10">
    <property type="entry name" value="Cytochrome P450"/>
    <property type="match status" value="1"/>
</dbReference>
<keyword evidence="7" id="KW-0503">Monooxygenase</keyword>
<evidence type="ECO:0000256" key="3">
    <source>
        <dbReference type="ARBA" id="ARBA00022617"/>
    </source>
</evidence>
<dbReference type="PANTHER" id="PTHR47946:SF20">
    <property type="entry name" value="CYTOCHROME P450"/>
    <property type="match status" value="1"/>
</dbReference>
<evidence type="ECO:0000313" key="8">
    <source>
        <dbReference type="EMBL" id="CAL0315243.1"/>
    </source>
</evidence>
<evidence type="ECO:0000256" key="2">
    <source>
        <dbReference type="ARBA" id="ARBA00010617"/>
    </source>
</evidence>
<evidence type="ECO:0000256" key="5">
    <source>
        <dbReference type="ARBA" id="ARBA00023002"/>
    </source>
</evidence>
<proteinExistence type="inferred from homology"/>
<keyword evidence="9" id="KW-1185">Reference proteome</keyword>
<dbReference type="InterPro" id="IPR051996">
    <property type="entry name" value="Cytochrome_P450_78A"/>
</dbReference>
<dbReference type="GO" id="GO:0020037">
    <property type="term" value="F:heme binding"/>
    <property type="evidence" value="ECO:0007669"/>
    <property type="project" value="InterPro"/>
</dbReference>
<dbReference type="PANTHER" id="PTHR47946">
    <property type="entry name" value="CYTOCHROME P450 78A7-RELATED"/>
    <property type="match status" value="1"/>
</dbReference>
<dbReference type="SUPFAM" id="SSF48264">
    <property type="entry name" value="Cytochrome P450"/>
    <property type="match status" value="1"/>
</dbReference>
<evidence type="ECO:0000256" key="1">
    <source>
        <dbReference type="ARBA" id="ARBA00001971"/>
    </source>
</evidence>
<dbReference type="InterPro" id="IPR001128">
    <property type="entry name" value="Cyt_P450"/>
</dbReference>
<comment type="caution">
    <text evidence="8">The sequence shown here is derived from an EMBL/GenBank/DDBJ whole genome shotgun (WGS) entry which is preliminary data.</text>
</comment>
<dbReference type="GO" id="GO:0016705">
    <property type="term" value="F:oxidoreductase activity, acting on paired donors, with incorporation or reduction of molecular oxygen"/>
    <property type="evidence" value="ECO:0007669"/>
    <property type="project" value="InterPro"/>
</dbReference>
<dbReference type="Proteomes" id="UP001497480">
    <property type="component" value="Unassembled WGS sequence"/>
</dbReference>
<accession>A0AAV1X152</accession>
<dbReference type="GO" id="GO:0004497">
    <property type="term" value="F:monooxygenase activity"/>
    <property type="evidence" value="ECO:0007669"/>
    <property type="project" value="UniProtKB-KW"/>
</dbReference>
<dbReference type="InterPro" id="IPR036396">
    <property type="entry name" value="Cyt_P450_sf"/>
</dbReference>
<keyword evidence="4" id="KW-0479">Metal-binding</keyword>
<gene>
    <name evidence="8" type="ORF">LLUT_LOCUS16303</name>
</gene>
<dbReference type="GO" id="GO:0005506">
    <property type="term" value="F:iron ion binding"/>
    <property type="evidence" value="ECO:0007669"/>
    <property type="project" value="InterPro"/>
</dbReference>
<keyword evidence="5" id="KW-0560">Oxidoreductase</keyword>